<reference evidence="1" key="1">
    <citation type="submission" date="2021-03" db="EMBL/GenBank/DDBJ databases">
        <title>Molecular epidemiology and mechanisms of colistin and carbapenem resistance in Enterobacteriaceae from clinical isolates, the environment and porcine samples in Pretoria, South Africa.</title>
        <authorList>
            <person name="Bogoshi D."/>
            <person name="Mbelle N.M."/>
            <person name="Naidoo V."/>
            <person name="Osei Sekyere J."/>
        </authorList>
    </citation>
    <scope>NUCLEOTIDE SEQUENCE</scope>
    <source>
        <strain evidence="1">C052</strain>
    </source>
</reference>
<gene>
    <name evidence="1" type="ORF">J4727_01920</name>
</gene>
<protein>
    <submittedName>
        <fullName evidence="1">Uncharacterized protein</fullName>
    </submittedName>
</protein>
<name>A0A939NJB3_PRORE</name>
<evidence type="ECO:0000313" key="2">
    <source>
        <dbReference type="Proteomes" id="UP000664477"/>
    </source>
</evidence>
<accession>A0A939NJB3</accession>
<organism evidence="1 2">
    <name type="scientific">Providencia rettgeri</name>
    <dbReference type="NCBI Taxonomy" id="587"/>
    <lineage>
        <taxon>Bacteria</taxon>
        <taxon>Pseudomonadati</taxon>
        <taxon>Pseudomonadota</taxon>
        <taxon>Gammaproteobacteria</taxon>
        <taxon>Enterobacterales</taxon>
        <taxon>Morganellaceae</taxon>
        <taxon>Providencia</taxon>
    </lineage>
</organism>
<evidence type="ECO:0000313" key="1">
    <source>
        <dbReference type="EMBL" id="MBO1915784.1"/>
    </source>
</evidence>
<dbReference type="AlphaFoldDB" id="A0A939NJB3"/>
<dbReference type="Proteomes" id="UP000664477">
    <property type="component" value="Unassembled WGS sequence"/>
</dbReference>
<dbReference type="EMBL" id="JAGETQ010000004">
    <property type="protein sequence ID" value="MBO1915784.1"/>
    <property type="molecule type" value="Genomic_DNA"/>
</dbReference>
<comment type="caution">
    <text evidence="1">The sequence shown here is derived from an EMBL/GenBank/DDBJ whole genome shotgun (WGS) entry which is preliminary data.</text>
</comment>
<sequence>MSPTLNKQASKERCAVEFATRKNPRLNERKAKPSLTEGFALHGYRKMPMDIKNEQTGLHTVKNPYRPVLC</sequence>
<proteinExistence type="predicted"/>